<keyword evidence="3" id="KW-1185">Reference proteome</keyword>
<sequence>MPHITLDYSANMEDRTDLAGLCEALRRTASETGVFPLAGIRVRAMRADHVAMADGDTKHGYVDVSVRLRAGRDLDTRKAAVDALFETARSFLEPAMERHSIALSMEMRDIDPDLSPKTGTIRDHMAQAKAHD</sequence>
<dbReference type="InterPro" id="IPR014347">
    <property type="entry name" value="Tautomerase/MIF_sf"/>
</dbReference>
<dbReference type="GO" id="GO:0016853">
    <property type="term" value="F:isomerase activity"/>
    <property type="evidence" value="ECO:0007669"/>
    <property type="project" value="UniProtKB-KW"/>
</dbReference>
<accession>A0ABV7TDF7</accession>
<comment type="caution">
    <text evidence="2">The sequence shown here is derived from an EMBL/GenBank/DDBJ whole genome shotgun (WGS) entry which is preliminary data.</text>
</comment>
<dbReference type="CDD" id="cd00580">
    <property type="entry name" value="CHMI"/>
    <property type="match status" value="1"/>
</dbReference>
<dbReference type="Pfam" id="PF02962">
    <property type="entry name" value="CHMI"/>
    <property type="match status" value="1"/>
</dbReference>
<gene>
    <name evidence="2" type="ORF">ACFORG_05700</name>
</gene>
<evidence type="ECO:0000313" key="3">
    <source>
        <dbReference type="Proteomes" id="UP001595629"/>
    </source>
</evidence>
<evidence type="ECO:0000256" key="1">
    <source>
        <dbReference type="SAM" id="MobiDB-lite"/>
    </source>
</evidence>
<organism evidence="2 3">
    <name type="scientific">Lutimaribacter marinistellae</name>
    <dbReference type="NCBI Taxonomy" id="1820329"/>
    <lineage>
        <taxon>Bacteria</taxon>
        <taxon>Pseudomonadati</taxon>
        <taxon>Pseudomonadota</taxon>
        <taxon>Alphaproteobacteria</taxon>
        <taxon>Rhodobacterales</taxon>
        <taxon>Roseobacteraceae</taxon>
        <taxon>Lutimaribacter</taxon>
    </lineage>
</organism>
<protein>
    <submittedName>
        <fullName evidence="2">5-carboxymethyl-2-hydroxymuconate isomerase</fullName>
    </submittedName>
</protein>
<feature type="region of interest" description="Disordered" evidence="1">
    <location>
        <begin position="113"/>
        <end position="132"/>
    </location>
</feature>
<keyword evidence="2" id="KW-0413">Isomerase</keyword>
<reference evidence="3" key="1">
    <citation type="journal article" date="2019" name="Int. J. Syst. Evol. Microbiol.">
        <title>The Global Catalogue of Microorganisms (GCM) 10K type strain sequencing project: providing services to taxonomists for standard genome sequencing and annotation.</title>
        <authorList>
            <consortium name="The Broad Institute Genomics Platform"/>
            <consortium name="The Broad Institute Genome Sequencing Center for Infectious Disease"/>
            <person name="Wu L."/>
            <person name="Ma J."/>
        </authorList>
    </citation>
    <scope>NUCLEOTIDE SEQUENCE [LARGE SCALE GENOMIC DNA]</scope>
    <source>
        <strain evidence="3">KCTC 42911</strain>
    </source>
</reference>
<dbReference type="Proteomes" id="UP001595629">
    <property type="component" value="Unassembled WGS sequence"/>
</dbReference>
<evidence type="ECO:0000313" key="2">
    <source>
        <dbReference type="EMBL" id="MFC3613248.1"/>
    </source>
</evidence>
<dbReference type="EMBL" id="JBHRXI010000004">
    <property type="protein sequence ID" value="MFC3613248.1"/>
    <property type="molecule type" value="Genomic_DNA"/>
</dbReference>
<dbReference type="SUPFAM" id="SSF55331">
    <property type="entry name" value="Tautomerase/MIF"/>
    <property type="match status" value="1"/>
</dbReference>
<dbReference type="RefSeq" id="WP_386734420.1">
    <property type="nucleotide sequence ID" value="NZ_JBHRXI010000004.1"/>
</dbReference>
<dbReference type="PANTHER" id="PTHR37950">
    <property type="entry name" value="4-HYDROXYPHENYLACETATE CATABOLISM PROTEIN"/>
    <property type="match status" value="1"/>
</dbReference>
<proteinExistence type="predicted"/>
<dbReference type="Gene3D" id="3.30.429.10">
    <property type="entry name" value="Macrophage Migration Inhibitory Factor"/>
    <property type="match status" value="1"/>
</dbReference>
<name>A0ABV7TDF7_9RHOB</name>
<dbReference type="PANTHER" id="PTHR37950:SF1">
    <property type="entry name" value="4-HYDROXYPHENYLACETATE CATABOLISM PROTEIN"/>
    <property type="match status" value="1"/>
</dbReference>
<dbReference type="InterPro" id="IPR004220">
    <property type="entry name" value="5-COMe_2-OHmuconate_Isoase"/>
</dbReference>
<feature type="compositionally biased region" description="Basic and acidic residues" evidence="1">
    <location>
        <begin position="120"/>
        <end position="132"/>
    </location>
</feature>